<reference evidence="9 10" key="1">
    <citation type="submission" date="2016-10" db="EMBL/GenBank/DDBJ databases">
        <authorList>
            <person name="de Groot N.N."/>
        </authorList>
    </citation>
    <scope>NUCLEOTIDE SEQUENCE [LARGE SCALE GENOMIC DNA]</scope>
    <source>
        <strain evidence="9 10">DSM 19981</strain>
    </source>
</reference>
<dbReference type="SMART" id="SM00947">
    <property type="entry name" value="Pro_CA"/>
    <property type="match status" value="1"/>
</dbReference>
<dbReference type="InterPro" id="IPR036874">
    <property type="entry name" value="Carbonic_anhydrase_sf"/>
</dbReference>
<dbReference type="Pfam" id="PF00484">
    <property type="entry name" value="Pro_CA"/>
    <property type="match status" value="1"/>
</dbReference>
<dbReference type="SUPFAM" id="SSF53056">
    <property type="entry name" value="beta-carbonic anhydrase, cab"/>
    <property type="match status" value="1"/>
</dbReference>
<name>A0A1I4ABG4_9PROT</name>
<dbReference type="EMBL" id="FOSQ01000003">
    <property type="protein sequence ID" value="SFK53735.1"/>
    <property type="molecule type" value="Genomic_DNA"/>
</dbReference>
<dbReference type="PANTHER" id="PTHR11002:SF76">
    <property type="entry name" value="CARBONIC ANHYDRASE"/>
    <property type="match status" value="1"/>
</dbReference>
<dbReference type="Gene3D" id="3.40.1050.10">
    <property type="entry name" value="Carbonic anhydrase"/>
    <property type="match status" value="1"/>
</dbReference>
<dbReference type="InterPro" id="IPR001765">
    <property type="entry name" value="Carbonic_anhydrase"/>
</dbReference>
<gene>
    <name evidence="9" type="ORF">SAMN02745775_103309</name>
</gene>
<dbReference type="CDD" id="cd00884">
    <property type="entry name" value="beta_CA_cladeB"/>
    <property type="match status" value="1"/>
</dbReference>
<dbReference type="InterPro" id="IPR015892">
    <property type="entry name" value="Carbonic_anhydrase_CS"/>
</dbReference>
<dbReference type="PANTHER" id="PTHR11002">
    <property type="entry name" value="CARBONIC ANHYDRASE"/>
    <property type="match status" value="1"/>
</dbReference>
<feature type="binding site" evidence="7">
    <location>
        <position position="42"/>
    </location>
    <ligand>
        <name>Zn(2+)</name>
        <dbReference type="ChEBI" id="CHEBI:29105"/>
    </ligand>
</feature>
<feature type="binding site" evidence="7">
    <location>
        <position position="104"/>
    </location>
    <ligand>
        <name>Zn(2+)</name>
        <dbReference type="ChEBI" id="CHEBI:29105"/>
    </ligand>
</feature>
<dbReference type="GO" id="GO:0015976">
    <property type="term" value="P:carbon utilization"/>
    <property type="evidence" value="ECO:0007669"/>
    <property type="project" value="InterPro"/>
</dbReference>
<protein>
    <recommendedName>
        <fullName evidence="2 8">Carbonic anhydrase</fullName>
        <ecNumber evidence="2 8">4.2.1.1</ecNumber>
    </recommendedName>
    <alternativeName>
        <fullName evidence="8">Carbonate dehydratase</fullName>
    </alternativeName>
</protein>
<comment type="function">
    <text evidence="8">Reversible hydration of carbon dioxide.</text>
</comment>
<comment type="similarity">
    <text evidence="1 8">Belongs to the beta-class carbonic anhydrase family.</text>
</comment>
<dbReference type="RefSeq" id="WP_092959572.1">
    <property type="nucleotide sequence ID" value="NZ_FOSQ01000003.1"/>
</dbReference>
<proteinExistence type="inferred from homology"/>
<evidence type="ECO:0000256" key="6">
    <source>
        <dbReference type="ARBA" id="ARBA00048348"/>
    </source>
</evidence>
<evidence type="ECO:0000313" key="10">
    <source>
        <dbReference type="Proteomes" id="UP000199473"/>
    </source>
</evidence>
<organism evidence="9 10">
    <name type="scientific">Falsiroseomonas stagni DSM 19981</name>
    <dbReference type="NCBI Taxonomy" id="1123062"/>
    <lineage>
        <taxon>Bacteria</taxon>
        <taxon>Pseudomonadati</taxon>
        <taxon>Pseudomonadota</taxon>
        <taxon>Alphaproteobacteria</taxon>
        <taxon>Acetobacterales</taxon>
        <taxon>Roseomonadaceae</taxon>
        <taxon>Falsiroseomonas</taxon>
    </lineage>
</organism>
<feature type="binding site" evidence="7">
    <location>
        <position position="40"/>
    </location>
    <ligand>
        <name>Zn(2+)</name>
        <dbReference type="ChEBI" id="CHEBI:29105"/>
    </ligand>
</feature>
<keyword evidence="4 7" id="KW-0862">Zinc</keyword>
<keyword evidence="10" id="KW-1185">Reference proteome</keyword>
<comment type="cofactor">
    <cofactor evidence="7">
        <name>Zn(2+)</name>
        <dbReference type="ChEBI" id="CHEBI:29105"/>
    </cofactor>
    <text evidence="7">Binds 1 zinc ion per subunit.</text>
</comment>
<dbReference type="Proteomes" id="UP000199473">
    <property type="component" value="Unassembled WGS sequence"/>
</dbReference>
<keyword evidence="5 8" id="KW-0456">Lyase</keyword>
<dbReference type="PROSITE" id="PS00705">
    <property type="entry name" value="PROK_CO2_ANHYDRASE_2"/>
    <property type="match status" value="1"/>
</dbReference>
<evidence type="ECO:0000256" key="5">
    <source>
        <dbReference type="ARBA" id="ARBA00023239"/>
    </source>
</evidence>
<evidence type="ECO:0000313" key="9">
    <source>
        <dbReference type="EMBL" id="SFK53735.1"/>
    </source>
</evidence>
<evidence type="ECO:0000256" key="3">
    <source>
        <dbReference type="ARBA" id="ARBA00022723"/>
    </source>
</evidence>
<evidence type="ECO:0000256" key="7">
    <source>
        <dbReference type="PIRSR" id="PIRSR601765-1"/>
    </source>
</evidence>
<dbReference type="AlphaFoldDB" id="A0A1I4ABG4"/>
<evidence type="ECO:0000256" key="8">
    <source>
        <dbReference type="RuleBase" id="RU003956"/>
    </source>
</evidence>
<accession>A0A1I4ABG4</accession>
<dbReference type="GO" id="GO:0008270">
    <property type="term" value="F:zinc ion binding"/>
    <property type="evidence" value="ECO:0007669"/>
    <property type="project" value="UniProtKB-UniRule"/>
</dbReference>
<sequence>MQRLLDGYRRFREDTWPQQRARFEALAAQGQRPRTMIIACSDSRVDPQMIFAAAPGELFIVRNVANLVPPYMPDAAFHGTSAAVEFAVRVLGVKDLVVMGHALCGGIRALREGVPVEAGDFIAGWINIAARARDAGLRCDTPEAAQEACEHEAVRISLANLLTFPWVAEAVEAGTLALHGAHFGVATGRLVLMDAQGRFAPA</sequence>
<dbReference type="STRING" id="1123062.SAMN02745775_103309"/>
<evidence type="ECO:0000256" key="1">
    <source>
        <dbReference type="ARBA" id="ARBA00006217"/>
    </source>
</evidence>
<comment type="catalytic activity">
    <reaction evidence="6 8">
        <text>hydrogencarbonate + H(+) = CO2 + H2O</text>
        <dbReference type="Rhea" id="RHEA:10748"/>
        <dbReference type="ChEBI" id="CHEBI:15377"/>
        <dbReference type="ChEBI" id="CHEBI:15378"/>
        <dbReference type="ChEBI" id="CHEBI:16526"/>
        <dbReference type="ChEBI" id="CHEBI:17544"/>
        <dbReference type="EC" id="4.2.1.1"/>
    </reaction>
</comment>
<dbReference type="EC" id="4.2.1.1" evidence="2 8"/>
<dbReference type="GO" id="GO:0004089">
    <property type="term" value="F:carbonate dehydratase activity"/>
    <property type="evidence" value="ECO:0007669"/>
    <property type="project" value="UniProtKB-UniRule"/>
</dbReference>
<dbReference type="OrthoDB" id="9797527at2"/>
<dbReference type="PROSITE" id="PS00704">
    <property type="entry name" value="PROK_CO2_ANHYDRASE_1"/>
    <property type="match status" value="1"/>
</dbReference>
<evidence type="ECO:0000256" key="2">
    <source>
        <dbReference type="ARBA" id="ARBA00012925"/>
    </source>
</evidence>
<dbReference type="InterPro" id="IPR045066">
    <property type="entry name" value="Beta_CA_cladeB"/>
</dbReference>
<feature type="binding site" evidence="7">
    <location>
        <position position="101"/>
    </location>
    <ligand>
        <name>Zn(2+)</name>
        <dbReference type="ChEBI" id="CHEBI:29105"/>
    </ligand>
</feature>
<keyword evidence="3 7" id="KW-0479">Metal-binding</keyword>
<evidence type="ECO:0000256" key="4">
    <source>
        <dbReference type="ARBA" id="ARBA00022833"/>
    </source>
</evidence>